<keyword evidence="4" id="KW-0677">Repeat</keyword>
<organism evidence="7 8">
    <name type="scientific">Elsinoe ampelina</name>
    <dbReference type="NCBI Taxonomy" id="302913"/>
    <lineage>
        <taxon>Eukaryota</taxon>
        <taxon>Fungi</taxon>
        <taxon>Dikarya</taxon>
        <taxon>Ascomycota</taxon>
        <taxon>Pezizomycotina</taxon>
        <taxon>Dothideomycetes</taxon>
        <taxon>Dothideomycetidae</taxon>
        <taxon>Myriangiales</taxon>
        <taxon>Elsinoaceae</taxon>
        <taxon>Elsinoe</taxon>
    </lineage>
</organism>
<dbReference type="InterPro" id="IPR015943">
    <property type="entry name" value="WD40/YVTN_repeat-like_dom_sf"/>
</dbReference>
<reference evidence="8" key="1">
    <citation type="journal article" date="2020" name="Stud. Mycol.">
        <title>101 Dothideomycetes genomes: A test case for predicting lifestyles and emergence of pathogens.</title>
        <authorList>
            <person name="Haridas S."/>
            <person name="Albert R."/>
            <person name="Binder M."/>
            <person name="Bloem J."/>
            <person name="LaButti K."/>
            <person name="Salamov A."/>
            <person name="Andreopoulos B."/>
            <person name="Baker S."/>
            <person name="Barry K."/>
            <person name="Bills G."/>
            <person name="Bluhm B."/>
            <person name="Cannon C."/>
            <person name="Castanera R."/>
            <person name="Culley D."/>
            <person name="Daum C."/>
            <person name="Ezra D."/>
            <person name="Gonzalez J."/>
            <person name="Henrissat B."/>
            <person name="Kuo A."/>
            <person name="Liang C."/>
            <person name="Lipzen A."/>
            <person name="Lutzoni F."/>
            <person name="Magnuson J."/>
            <person name="Mondo S."/>
            <person name="Nolan M."/>
            <person name="Ohm R."/>
            <person name="Pangilinan J."/>
            <person name="Park H.-J."/>
            <person name="Ramirez L."/>
            <person name="Alfaro M."/>
            <person name="Sun H."/>
            <person name="Tritt A."/>
            <person name="Yoshinaga Y."/>
            <person name="Zwiers L.-H."/>
            <person name="Turgeon B."/>
            <person name="Goodwin S."/>
            <person name="Spatafora J."/>
            <person name="Crous P."/>
            <person name="Grigoriev I."/>
        </authorList>
    </citation>
    <scope>NUCLEOTIDE SEQUENCE [LARGE SCALE GENOMIC DNA]</scope>
    <source>
        <strain evidence="8">CECT 20119</strain>
    </source>
</reference>
<dbReference type="SUPFAM" id="SSF50978">
    <property type="entry name" value="WD40 repeat-like"/>
    <property type="match status" value="1"/>
</dbReference>
<dbReference type="OrthoDB" id="1068471at2759"/>
<keyword evidence="8" id="KW-1185">Reference proteome</keyword>
<feature type="repeat" description="WD" evidence="6">
    <location>
        <begin position="239"/>
        <end position="268"/>
    </location>
</feature>
<dbReference type="CDD" id="cd00200">
    <property type="entry name" value="WD40"/>
    <property type="match status" value="1"/>
</dbReference>
<dbReference type="InterPro" id="IPR019775">
    <property type="entry name" value="WD40_repeat_CS"/>
</dbReference>
<dbReference type="Pfam" id="PF00400">
    <property type="entry name" value="WD40"/>
    <property type="match status" value="5"/>
</dbReference>
<feature type="repeat" description="WD" evidence="6">
    <location>
        <begin position="98"/>
        <end position="133"/>
    </location>
</feature>
<dbReference type="GO" id="GO:0071013">
    <property type="term" value="C:catalytic step 2 spliceosome"/>
    <property type="evidence" value="ECO:0007669"/>
    <property type="project" value="TreeGrafter"/>
</dbReference>
<evidence type="ECO:0000256" key="4">
    <source>
        <dbReference type="ARBA" id="ARBA00022737"/>
    </source>
</evidence>
<dbReference type="Proteomes" id="UP000799538">
    <property type="component" value="Unassembled WGS sequence"/>
</dbReference>
<evidence type="ECO:0000256" key="1">
    <source>
        <dbReference type="ARBA" id="ARBA00004496"/>
    </source>
</evidence>
<dbReference type="Gene3D" id="2.130.10.10">
    <property type="entry name" value="YVTN repeat-like/Quinoprotein amine dehydrogenase"/>
    <property type="match status" value="3"/>
</dbReference>
<dbReference type="PROSITE" id="PS50082">
    <property type="entry name" value="WD_REPEATS_2"/>
    <property type="match status" value="5"/>
</dbReference>
<gene>
    <name evidence="7" type="ORF">BDZ85DRAFT_222909</name>
</gene>
<dbReference type="SMART" id="SM00320">
    <property type="entry name" value="WD40"/>
    <property type="match status" value="7"/>
</dbReference>
<comment type="similarity">
    <text evidence="5">Belongs to the WD repeat MORG1 family.</text>
</comment>
<sequence>MTSFPTKPLARLGGHNGQVLALTYSSGSGQYLLTASTDRLIRLFSPLSRNPLIQTFSAHGYPVSDLCIAPTNATFVSSGGDKIVFLWDVATASTLRRWAGHAGRVNAVRFAGDGESLVVSGSYDGTVKVWDVKQRGERPVVTWGEAGDSVAAVEVGGAEVWVGSVDGRVRGYDVRMGRVVVDVIGAPVTSLSLAKAGDAYLVGTLDSTLRLMDRRDGKCLQTFKDGEFDNKNYRLRSTFAAADSLVMSGSEDGYVYVWDVMTGKVEHKLRHTQSLLGDGRGGDSAGDASKKSVVSAVAWNQLKKQWASAGGDGTVVVWGRDE</sequence>
<dbReference type="PRINTS" id="PR00320">
    <property type="entry name" value="GPROTEINBRPT"/>
</dbReference>
<dbReference type="InterPro" id="IPR020472">
    <property type="entry name" value="WD40_PAC1"/>
</dbReference>
<evidence type="ECO:0000313" key="7">
    <source>
        <dbReference type="EMBL" id="KAF2220570.1"/>
    </source>
</evidence>
<evidence type="ECO:0000256" key="5">
    <source>
        <dbReference type="ARBA" id="ARBA00038145"/>
    </source>
</evidence>
<feature type="repeat" description="WD" evidence="6">
    <location>
        <begin position="12"/>
        <end position="45"/>
    </location>
</feature>
<feature type="repeat" description="WD" evidence="6">
    <location>
        <begin position="287"/>
        <end position="322"/>
    </location>
</feature>
<dbReference type="PANTHER" id="PTHR22842:SF3">
    <property type="entry name" value="WD REPEAT DOMAIN-CONTAINING PROTEIN 83"/>
    <property type="match status" value="1"/>
</dbReference>
<proteinExistence type="inferred from homology"/>
<dbReference type="EMBL" id="ML992512">
    <property type="protein sequence ID" value="KAF2220570.1"/>
    <property type="molecule type" value="Genomic_DNA"/>
</dbReference>
<protein>
    <submittedName>
        <fullName evidence="7">WD40-repeat-containing domain protein</fullName>
    </submittedName>
</protein>
<dbReference type="InterPro" id="IPR001680">
    <property type="entry name" value="WD40_rpt"/>
</dbReference>
<dbReference type="PANTHER" id="PTHR22842">
    <property type="entry name" value="WD40 REPEAT PROTEIN"/>
    <property type="match status" value="1"/>
</dbReference>
<evidence type="ECO:0000313" key="8">
    <source>
        <dbReference type="Proteomes" id="UP000799538"/>
    </source>
</evidence>
<dbReference type="PROSITE" id="PS00678">
    <property type="entry name" value="WD_REPEATS_1"/>
    <property type="match status" value="2"/>
</dbReference>
<keyword evidence="3 6" id="KW-0853">WD repeat</keyword>
<evidence type="ECO:0000256" key="2">
    <source>
        <dbReference type="ARBA" id="ARBA00022490"/>
    </source>
</evidence>
<evidence type="ECO:0000256" key="6">
    <source>
        <dbReference type="PROSITE-ProRule" id="PRU00221"/>
    </source>
</evidence>
<dbReference type="PROSITE" id="PS50294">
    <property type="entry name" value="WD_REPEATS_REGION"/>
    <property type="match status" value="3"/>
</dbReference>
<dbReference type="GO" id="GO:0005737">
    <property type="term" value="C:cytoplasm"/>
    <property type="evidence" value="ECO:0007669"/>
    <property type="project" value="UniProtKB-SubCell"/>
</dbReference>
<dbReference type="InterPro" id="IPR051980">
    <property type="entry name" value="WD_repeat_MORG1"/>
</dbReference>
<name>A0A6A6G558_9PEZI</name>
<evidence type="ECO:0000256" key="3">
    <source>
        <dbReference type="ARBA" id="ARBA00022574"/>
    </source>
</evidence>
<keyword evidence="2" id="KW-0963">Cytoplasm</keyword>
<dbReference type="AlphaFoldDB" id="A0A6A6G558"/>
<accession>A0A6A6G558</accession>
<dbReference type="InterPro" id="IPR036322">
    <property type="entry name" value="WD40_repeat_dom_sf"/>
</dbReference>
<feature type="repeat" description="WD" evidence="6">
    <location>
        <begin position="56"/>
        <end position="97"/>
    </location>
</feature>
<dbReference type="GO" id="GO:0000398">
    <property type="term" value="P:mRNA splicing, via spliceosome"/>
    <property type="evidence" value="ECO:0007669"/>
    <property type="project" value="TreeGrafter"/>
</dbReference>
<comment type="subcellular location">
    <subcellularLocation>
        <location evidence="1">Cytoplasm</location>
    </subcellularLocation>
</comment>